<dbReference type="EMBL" id="CP001737">
    <property type="protein sequence ID" value="ACV79850.1"/>
    <property type="molecule type" value="Genomic_DNA"/>
</dbReference>
<feature type="transmembrane region" description="Helical" evidence="2">
    <location>
        <begin position="250"/>
        <end position="267"/>
    </location>
</feature>
<feature type="region of interest" description="Disordered" evidence="1">
    <location>
        <begin position="1"/>
        <end position="23"/>
    </location>
</feature>
<dbReference type="GO" id="GO:0016020">
    <property type="term" value="C:membrane"/>
    <property type="evidence" value="ECO:0007669"/>
    <property type="project" value="TreeGrafter"/>
</dbReference>
<feature type="transmembrane region" description="Helical" evidence="2">
    <location>
        <begin position="192"/>
        <end position="212"/>
    </location>
</feature>
<dbReference type="Proteomes" id="UP000002218">
    <property type="component" value="Chromosome"/>
</dbReference>
<keyword evidence="4" id="KW-0012">Acyltransferase</keyword>
<dbReference type="RefSeq" id="WP_015748704.1">
    <property type="nucleotide sequence ID" value="NC_013235.1"/>
</dbReference>
<dbReference type="eggNOG" id="COG1835">
    <property type="taxonomic scope" value="Bacteria"/>
</dbReference>
<dbReference type="KEGG" id="nml:Namu_3525"/>
<dbReference type="OrthoDB" id="5242306at2"/>
<dbReference type="GO" id="GO:0016747">
    <property type="term" value="F:acyltransferase activity, transferring groups other than amino-acyl groups"/>
    <property type="evidence" value="ECO:0007669"/>
    <property type="project" value="InterPro"/>
</dbReference>
<dbReference type="AlphaFoldDB" id="C8XEU9"/>
<feature type="transmembrane region" description="Helical" evidence="2">
    <location>
        <begin position="108"/>
        <end position="133"/>
    </location>
</feature>
<name>C8XEU9_NAKMY</name>
<evidence type="ECO:0000259" key="3">
    <source>
        <dbReference type="Pfam" id="PF01757"/>
    </source>
</evidence>
<feature type="transmembrane region" description="Helical" evidence="2">
    <location>
        <begin position="273"/>
        <end position="298"/>
    </location>
</feature>
<keyword evidence="2" id="KW-0472">Membrane</keyword>
<dbReference type="InParanoid" id="C8XEU9"/>
<sequence length="405" mass="42953">MSAVDPAAPARSSPGPVPAPLPAAGPVPDAGSGRIPGLDGLRAVSVLIVFAAHAAIPLPVGAGTGVTVFFFLSGYLITTLLRREFDRDGRISIRNFYLRRSLRILPPLYLVVLIAIGLTLTGALAGALTWLGVGGAVLHFTNVIEVVGDPTTIVPGLGVLWSLAVEEHFYLIFPFCYLAVRRWLPGWAGAPVFAAGCLLVLIWRVVLLFGIGRDPALVYVGTDTRIDSLLFGCLLAVAPVAGLSRLAARPATALAAAVGGTLLVVAGEHLPGLWSAAVGPTVQGIGLFVLVGVVVAAPRMPLTRLLQLRPLVWIGVLSYALYMVHRLIQLLLEQHTDLTTWPRAGLSLALALLLSLGIHRLVERPCVGLKDRWQRRPGPAPHPVRVTTRADHRLLLDAASDRPIG</sequence>
<feature type="transmembrane region" description="Helical" evidence="2">
    <location>
        <begin position="224"/>
        <end position="243"/>
    </location>
</feature>
<evidence type="ECO:0000256" key="2">
    <source>
        <dbReference type="SAM" id="Phobius"/>
    </source>
</evidence>
<dbReference type="InterPro" id="IPR050879">
    <property type="entry name" value="Acyltransferase_3"/>
</dbReference>
<keyword evidence="2" id="KW-0812">Transmembrane</keyword>
<gene>
    <name evidence="4" type="ordered locus">Namu_3525</name>
</gene>
<evidence type="ECO:0000313" key="5">
    <source>
        <dbReference type="Proteomes" id="UP000002218"/>
    </source>
</evidence>
<feature type="domain" description="Acyltransferase 3" evidence="3">
    <location>
        <begin position="36"/>
        <end position="359"/>
    </location>
</feature>
<reference evidence="5" key="1">
    <citation type="submission" date="2009-09" db="EMBL/GenBank/DDBJ databases">
        <title>The complete genome of Nakamurella multipartita DSM 44233.</title>
        <authorList>
            <consortium name="US DOE Joint Genome Institute (JGI-PGF)"/>
            <person name="Lucas S."/>
            <person name="Copeland A."/>
            <person name="Lapidus A."/>
            <person name="Glavina del Rio T."/>
            <person name="Dalin E."/>
            <person name="Tice H."/>
            <person name="Bruce D."/>
            <person name="Goodwin L."/>
            <person name="Pitluck S."/>
            <person name="Kyrpides N."/>
            <person name="Mavromatis K."/>
            <person name="Ivanova N."/>
            <person name="Ovchinnikova G."/>
            <person name="Sims D."/>
            <person name="Meincke L."/>
            <person name="Brettin T."/>
            <person name="Detter J.C."/>
            <person name="Han C."/>
            <person name="Larimer F."/>
            <person name="Land M."/>
            <person name="Hauser L."/>
            <person name="Markowitz V."/>
            <person name="Cheng J.-F."/>
            <person name="Hugenholtz P."/>
            <person name="Woyke T."/>
            <person name="Wu D."/>
            <person name="Klenk H.-P."/>
            <person name="Eisen J.A."/>
        </authorList>
    </citation>
    <scope>NUCLEOTIDE SEQUENCE [LARGE SCALE GENOMIC DNA]</scope>
    <source>
        <strain evidence="5">ATCC 700099 / DSM 44233 / CIP 104796 / JCM 9543 / NBRC 105858 / Y-104</strain>
    </source>
</reference>
<proteinExistence type="predicted"/>
<dbReference type="STRING" id="479431.Namu_3525"/>
<keyword evidence="2" id="KW-1133">Transmembrane helix</keyword>
<dbReference type="Pfam" id="PF01757">
    <property type="entry name" value="Acyl_transf_3"/>
    <property type="match status" value="1"/>
</dbReference>
<feature type="transmembrane region" description="Helical" evidence="2">
    <location>
        <begin position="153"/>
        <end position="180"/>
    </location>
</feature>
<keyword evidence="5" id="KW-1185">Reference proteome</keyword>
<feature type="transmembrane region" description="Helical" evidence="2">
    <location>
        <begin position="62"/>
        <end position="81"/>
    </location>
</feature>
<reference evidence="4 5" key="2">
    <citation type="journal article" date="2010" name="Stand. Genomic Sci.">
        <title>Complete genome sequence of Nakamurella multipartita type strain (Y-104).</title>
        <authorList>
            <person name="Tice H."/>
            <person name="Mayilraj S."/>
            <person name="Sims D."/>
            <person name="Lapidus A."/>
            <person name="Nolan M."/>
            <person name="Lucas S."/>
            <person name="Glavina Del Rio T."/>
            <person name="Copeland A."/>
            <person name="Cheng J.F."/>
            <person name="Meincke L."/>
            <person name="Bruce D."/>
            <person name="Goodwin L."/>
            <person name="Pitluck S."/>
            <person name="Ivanova N."/>
            <person name="Mavromatis K."/>
            <person name="Ovchinnikova G."/>
            <person name="Pati A."/>
            <person name="Chen A."/>
            <person name="Palaniappan K."/>
            <person name="Land M."/>
            <person name="Hauser L."/>
            <person name="Chang Y.J."/>
            <person name="Jeffries C.D."/>
            <person name="Detter J.C."/>
            <person name="Brettin T."/>
            <person name="Rohde M."/>
            <person name="Goker M."/>
            <person name="Bristow J."/>
            <person name="Eisen J.A."/>
            <person name="Markowitz V."/>
            <person name="Hugenholtz P."/>
            <person name="Kyrpides N.C."/>
            <person name="Klenk H.P."/>
            <person name="Chen F."/>
        </authorList>
    </citation>
    <scope>NUCLEOTIDE SEQUENCE [LARGE SCALE GENOMIC DNA]</scope>
    <source>
        <strain evidence="5">ATCC 700099 / DSM 44233 / CIP 104796 / JCM 9543 / NBRC 105858 / Y-104</strain>
    </source>
</reference>
<dbReference type="InterPro" id="IPR002656">
    <property type="entry name" value="Acyl_transf_3_dom"/>
</dbReference>
<keyword evidence="4" id="KW-0808">Transferase</keyword>
<feature type="transmembrane region" description="Helical" evidence="2">
    <location>
        <begin position="310"/>
        <end position="332"/>
    </location>
</feature>
<organism evidence="4 5">
    <name type="scientific">Nakamurella multipartita (strain ATCC 700099 / DSM 44233 / CIP 104796 / JCM 9543 / NBRC 105858 / Y-104)</name>
    <name type="common">Microsphaera multipartita</name>
    <dbReference type="NCBI Taxonomy" id="479431"/>
    <lineage>
        <taxon>Bacteria</taxon>
        <taxon>Bacillati</taxon>
        <taxon>Actinomycetota</taxon>
        <taxon>Actinomycetes</taxon>
        <taxon>Nakamurellales</taxon>
        <taxon>Nakamurellaceae</taxon>
        <taxon>Nakamurella</taxon>
    </lineage>
</organism>
<evidence type="ECO:0000313" key="4">
    <source>
        <dbReference type="EMBL" id="ACV79850.1"/>
    </source>
</evidence>
<dbReference type="PANTHER" id="PTHR23028:SF53">
    <property type="entry name" value="ACYL_TRANSF_3 DOMAIN-CONTAINING PROTEIN"/>
    <property type="match status" value="1"/>
</dbReference>
<accession>C8XEU9</accession>
<dbReference type="GO" id="GO:0009103">
    <property type="term" value="P:lipopolysaccharide biosynthetic process"/>
    <property type="evidence" value="ECO:0007669"/>
    <property type="project" value="TreeGrafter"/>
</dbReference>
<dbReference type="PANTHER" id="PTHR23028">
    <property type="entry name" value="ACETYLTRANSFERASE"/>
    <property type="match status" value="1"/>
</dbReference>
<evidence type="ECO:0000256" key="1">
    <source>
        <dbReference type="SAM" id="MobiDB-lite"/>
    </source>
</evidence>
<feature type="transmembrane region" description="Helical" evidence="2">
    <location>
        <begin position="344"/>
        <end position="362"/>
    </location>
</feature>
<protein>
    <submittedName>
        <fullName evidence="4">Acyltransferase 3</fullName>
    </submittedName>
</protein>
<dbReference type="HOGENOM" id="CLU_005679_1_2_11"/>